<keyword evidence="7" id="KW-0472">Membrane</keyword>
<keyword evidence="6" id="KW-0240">DNA-directed RNA polymerase</keyword>
<dbReference type="FunFam" id="1.20.1250.40:FF:000002">
    <property type="entry name" value="DNA-directed RNA polymerase III subunit RPC9"/>
    <property type="match status" value="1"/>
</dbReference>
<dbReference type="GO" id="GO:0000166">
    <property type="term" value="F:nucleotide binding"/>
    <property type="evidence" value="ECO:0007669"/>
    <property type="project" value="InterPro"/>
</dbReference>
<sequence>MEVVNENVATLSNAEVFQLLEDEKLIEHRITNVATVAYETIKYLEKTPAKHQDTEAVQKFMTALAPYNFTKAEKLQLLNLRPTSIVEMQLIVEELDERLKTEEELEKLINIIQQMLPLPQEE</sequence>
<dbReference type="InterPro" id="IPR038324">
    <property type="entry name" value="Rpb4/RPC9_sf"/>
</dbReference>
<dbReference type="GO" id="GO:0005666">
    <property type="term" value="C:RNA polymerase III complex"/>
    <property type="evidence" value="ECO:0007669"/>
    <property type="project" value="InterPro"/>
</dbReference>
<organism evidence="15 16">
    <name type="scientific">Clytia hemisphaerica</name>
    <dbReference type="NCBI Taxonomy" id="252671"/>
    <lineage>
        <taxon>Eukaryota</taxon>
        <taxon>Metazoa</taxon>
        <taxon>Cnidaria</taxon>
        <taxon>Hydrozoa</taxon>
        <taxon>Hydroidolina</taxon>
        <taxon>Leptothecata</taxon>
        <taxon>Obeliida</taxon>
        <taxon>Clytiidae</taxon>
        <taxon>Clytia</taxon>
    </lineage>
</organism>
<dbReference type="InterPro" id="IPR005574">
    <property type="entry name" value="Rpb4/RPC9"/>
</dbReference>
<comment type="function">
    <text evidence="12">DNA-dependent RNA polymerase catalyzes the transcription of DNA into RNA using the four ribonucleoside triphosphates as substrates. Specific peripheric component of RNA polymerase III (Pol III) which synthesizes small non-coding RNAs including 5S rRNA, snRNAs, tRNAs and miRNAs from at least 500 distinct genomic loci. With POLR3H/RPC8 forms a mobile stalk that protrudes from Pol III core and functions primarily in transcription initiation. Pol III plays a key role in sensing and limiting infection by intracellular bacteria and DNA viruses. Acts as nuclear and cytosolic DNA sensor involved in innate immune response. Can sense non-self dsDNA that serves as template for transcription into dsRNA. The non-self RNA polymerase III transcripts, such as Epstein-Barr virus-encoded RNAs (EBERs) induce type I interferon and NF-kappa-B through the RIG-I pathway.</text>
</comment>
<dbReference type="GO" id="GO:0005886">
    <property type="term" value="C:plasma membrane"/>
    <property type="evidence" value="ECO:0007669"/>
    <property type="project" value="UniProtKB-SubCell"/>
</dbReference>
<dbReference type="GO" id="GO:0006384">
    <property type="term" value="P:transcription initiation at RNA polymerase III promoter"/>
    <property type="evidence" value="ECO:0007669"/>
    <property type="project" value="InterPro"/>
</dbReference>
<evidence type="ECO:0000256" key="4">
    <source>
        <dbReference type="ARBA" id="ARBA00016672"/>
    </source>
</evidence>
<dbReference type="Proteomes" id="UP000594262">
    <property type="component" value="Unplaced"/>
</dbReference>
<proteinExistence type="inferred from homology"/>
<evidence type="ECO:0000256" key="6">
    <source>
        <dbReference type="ARBA" id="ARBA00022478"/>
    </source>
</evidence>
<dbReference type="Gene3D" id="1.20.1250.40">
    <property type="match status" value="1"/>
</dbReference>
<keyword evidence="9" id="KW-0539">Nucleus</keyword>
<feature type="domain" description="RNA polymerase Rpb4/RPC9 core" evidence="14">
    <location>
        <begin position="1"/>
        <end position="119"/>
    </location>
</feature>
<dbReference type="EnsemblMetazoa" id="CLYHEMT007131.1">
    <property type="protein sequence ID" value="CLYHEMP007131.1"/>
    <property type="gene ID" value="CLYHEMG007131"/>
</dbReference>
<evidence type="ECO:0000256" key="5">
    <source>
        <dbReference type="ARBA" id="ARBA00022475"/>
    </source>
</evidence>
<evidence type="ECO:0000259" key="14">
    <source>
        <dbReference type="SMART" id="SM00657"/>
    </source>
</evidence>
<dbReference type="OrthoDB" id="1746530at2759"/>
<name>A0A7M5V3W9_9CNID</name>
<comment type="subcellular location">
    <subcellularLocation>
        <location evidence="2">Cell membrane</location>
        <topology evidence="2">Peripheral membrane protein</topology>
        <orientation evidence="2">Cytoplasmic side</orientation>
    </subcellularLocation>
    <subcellularLocation>
        <location evidence="1">Nucleus</location>
    </subcellularLocation>
</comment>
<evidence type="ECO:0000256" key="11">
    <source>
        <dbReference type="ARBA" id="ARBA00044007"/>
    </source>
</evidence>
<protein>
    <recommendedName>
        <fullName evidence="4">DNA-directed RNA polymerase III subunit RPC9</fullName>
    </recommendedName>
    <alternativeName>
        <fullName evidence="13">DNA-directed RNA polymerase III subunit rpc9</fullName>
    </alternativeName>
</protein>
<evidence type="ECO:0000256" key="9">
    <source>
        <dbReference type="ARBA" id="ARBA00023242"/>
    </source>
</evidence>
<evidence type="ECO:0000256" key="7">
    <source>
        <dbReference type="ARBA" id="ARBA00023136"/>
    </source>
</evidence>
<evidence type="ECO:0000256" key="10">
    <source>
        <dbReference type="ARBA" id="ARBA00043924"/>
    </source>
</evidence>
<dbReference type="PANTHER" id="PTHR15561">
    <property type="entry name" value="CALCITONIN GENE-RELATED PEPTIDE-RECEPTOR COMPONENT PROTEIN"/>
    <property type="match status" value="1"/>
</dbReference>
<evidence type="ECO:0000256" key="8">
    <source>
        <dbReference type="ARBA" id="ARBA00023163"/>
    </source>
</evidence>
<evidence type="ECO:0000313" key="16">
    <source>
        <dbReference type="Proteomes" id="UP000594262"/>
    </source>
</evidence>
<evidence type="ECO:0000256" key="1">
    <source>
        <dbReference type="ARBA" id="ARBA00004123"/>
    </source>
</evidence>
<accession>A0A7M5V3W9</accession>
<dbReference type="Pfam" id="PF03874">
    <property type="entry name" value="RNA_pol_Rpb4"/>
    <property type="match status" value="1"/>
</dbReference>
<evidence type="ECO:0000256" key="2">
    <source>
        <dbReference type="ARBA" id="ARBA00004413"/>
    </source>
</evidence>
<keyword evidence="8" id="KW-0804">Transcription</keyword>
<evidence type="ECO:0000256" key="3">
    <source>
        <dbReference type="ARBA" id="ARBA00006898"/>
    </source>
</evidence>
<dbReference type="InterPro" id="IPR010997">
    <property type="entry name" value="HRDC-like_sf"/>
</dbReference>
<dbReference type="SMART" id="SM00657">
    <property type="entry name" value="RPOL4c"/>
    <property type="match status" value="1"/>
</dbReference>
<evidence type="ECO:0000313" key="15">
    <source>
        <dbReference type="EnsemblMetazoa" id="CLYHEMP007131.1"/>
    </source>
</evidence>
<comment type="function">
    <text evidence="10">Accessory protein for the calcitonin gene-related peptide (CGRP) receptor. It modulates CGRP responsiveness in a variety of tissues.</text>
</comment>
<dbReference type="PANTHER" id="PTHR15561:SF0">
    <property type="entry name" value="DNA-DIRECTED RNA POLYMERASE III SUBUNIT RPC9"/>
    <property type="match status" value="1"/>
</dbReference>
<evidence type="ECO:0000256" key="13">
    <source>
        <dbReference type="ARBA" id="ARBA00073026"/>
    </source>
</evidence>
<dbReference type="AlphaFoldDB" id="A0A7M5V3W9"/>
<comment type="similarity">
    <text evidence="3">Belongs to the eukaryotic RPC9 RNA polymerase subunit family.</text>
</comment>
<comment type="subunit">
    <text evidence="11">Component of the RNA polymerase III complex consisting of 17 subunits: a ten-subunit horseshoe-shaped catalytic core composed of POLR3A/RPC1, POLR3B/RPC2, POLR1C/RPAC1, POLR1D/RPAC2, POLR3K/RPC10, POLR2E/RPABC1, POLR2F/RPABC2, POLR2H/RPABC3, POLR2K/RPABC4 and POLR2L/RPABC5; a mobile stalk composed of two subunits POLR3H/RPC8 and CRCP/RPC9, protruding from the core and functioning primarily in transcription initiation; and additional subunits homologous to general transcription factors of the RNA polymerase II machinery, POLR3C/RPC3-POLR3F/RPC6-POLR3G/RPC7 heterotrimer required for transcription initiation and POLR3D/RPC4-POLR3E/RPC5 heterodimer involved in both transcription initiation and termination.</text>
</comment>
<dbReference type="InterPro" id="IPR038846">
    <property type="entry name" value="RPC9"/>
</dbReference>
<evidence type="ECO:0000256" key="12">
    <source>
        <dbReference type="ARBA" id="ARBA00045808"/>
    </source>
</evidence>
<dbReference type="SUPFAM" id="SSF47819">
    <property type="entry name" value="HRDC-like"/>
    <property type="match status" value="1"/>
</dbReference>
<keyword evidence="16" id="KW-1185">Reference proteome</keyword>
<reference evidence="15" key="1">
    <citation type="submission" date="2021-01" db="UniProtKB">
        <authorList>
            <consortium name="EnsemblMetazoa"/>
        </authorList>
    </citation>
    <scope>IDENTIFICATION</scope>
</reference>
<dbReference type="InterPro" id="IPR006590">
    <property type="entry name" value="RNA_pol_Rpb4/RPC9_core"/>
</dbReference>
<keyword evidence="5" id="KW-1003">Cell membrane</keyword>